<dbReference type="RefSeq" id="WP_062265669.1">
    <property type="nucleotide sequence ID" value="NZ_BSDU01000002.1"/>
</dbReference>
<dbReference type="InterPro" id="IPR047676">
    <property type="entry name" value="FxLYD_dom"/>
</dbReference>
<dbReference type="AlphaFoldDB" id="A0A0X3BQF4"/>
<dbReference type="EMBL" id="LT158599">
    <property type="protein sequence ID" value="CVK34291.1"/>
    <property type="molecule type" value="Genomic_DNA"/>
</dbReference>
<organism evidence="1 2">
    <name type="scientific">Methanoculleus bourgensis</name>
    <dbReference type="NCBI Taxonomy" id="83986"/>
    <lineage>
        <taxon>Archaea</taxon>
        <taxon>Methanobacteriati</taxon>
        <taxon>Methanobacteriota</taxon>
        <taxon>Stenosarchaea group</taxon>
        <taxon>Methanomicrobia</taxon>
        <taxon>Methanomicrobiales</taxon>
        <taxon>Methanomicrobiaceae</taxon>
        <taxon>Methanoculleus</taxon>
    </lineage>
</organism>
<proteinExistence type="predicted"/>
<reference evidence="1 2" key="1">
    <citation type="submission" date="2016-01" db="EMBL/GenBank/DDBJ databases">
        <authorList>
            <person name="Manzoor S."/>
        </authorList>
    </citation>
    <scope>NUCLEOTIDE SEQUENCE [LARGE SCALE GENOMIC DNA]</scope>
    <source>
        <strain evidence="1">Methanoculleus sp MAB1</strain>
    </source>
</reference>
<protein>
    <submittedName>
        <fullName evidence="1">Uncharacterized protein</fullName>
    </submittedName>
</protein>
<evidence type="ECO:0000313" key="1">
    <source>
        <dbReference type="EMBL" id="CVK34291.1"/>
    </source>
</evidence>
<gene>
    <name evidence="1" type="ORF">MMAB1_3078</name>
</gene>
<accession>A0A0X3BQF4</accession>
<dbReference type="OrthoDB" id="105477at2157"/>
<dbReference type="NCBIfam" id="NF038353">
    <property type="entry name" value="FxLYD_dom"/>
    <property type="match status" value="1"/>
</dbReference>
<dbReference type="Proteomes" id="UP000069850">
    <property type="component" value="Chromosome 1"/>
</dbReference>
<dbReference type="GeneID" id="27138563"/>
<sequence>MNHHAGGVVPLKKSYASLLLLACLIGFALAAGCTETPETPEVPAPTLEATPLAHTTYSPAGPQPSFSATVTALKKHFRTDMSCYWVATGMVTNTGDAPGRNVVIRFMLIDDETGMIRSTETTLVPRFQAGETTIFTVDPLPGDCDRQYHAEIEVMHDIP</sequence>
<name>A0A0X3BQF4_9EURY</name>
<dbReference type="KEGG" id="mema:MMAB1_3078"/>
<evidence type="ECO:0000313" key="2">
    <source>
        <dbReference type="Proteomes" id="UP000069850"/>
    </source>
</evidence>